<evidence type="ECO:0000313" key="2">
    <source>
        <dbReference type="Proteomes" id="UP000437562"/>
    </source>
</evidence>
<evidence type="ECO:0000313" key="1">
    <source>
        <dbReference type="EMBL" id="VXC71188.1"/>
    </source>
</evidence>
<dbReference type="EMBL" id="CABWMC010000031">
    <property type="protein sequence ID" value="VXC71188.1"/>
    <property type="molecule type" value="Genomic_DNA"/>
</dbReference>
<proteinExistence type="predicted"/>
<name>A0A654ATQ3_BACMY</name>
<protein>
    <submittedName>
        <fullName evidence="1">Uncharacterized protein</fullName>
    </submittedName>
</protein>
<dbReference type="AlphaFoldDB" id="A0A654ATQ3"/>
<accession>A0A654ATQ3</accession>
<reference evidence="1 2" key="1">
    <citation type="submission" date="2019-10" db="EMBL/GenBank/DDBJ databases">
        <authorList>
            <person name="Karimi E."/>
        </authorList>
    </citation>
    <scope>NUCLEOTIDE SEQUENCE [LARGE SCALE GENOMIC DNA]</scope>
    <source>
        <strain evidence="1">Bacillus sp. 71</strain>
    </source>
</reference>
<organism evidence="1 2">
    <name type="scientific">Bacillus mycoides</name>
    <dbReference type="NCBI Taxonomy" id="1405"/>
    <lineage>
        <taxon>Bacteria</taxon>
        <taxon>Bacillati</taxon>
        <taxon>Bacillota</taxon>
        <taxon>Bacilli</taxon>
        <taxon>Bacillales</taxon>
        <taxon>Bacillaceae</taxon>
        <taxon>Bacillus</taxon>
        <taxon>Bacillus cereus group</taxon>
    </lineage>
</organism>
<gene>
    <name evidence="1" type="ORF">BACI71_60091</name>
</gene>
<dbReference type="Proteomes" id="UP000437562">
    <property type="component" value="Unassembled WGS sequence"/>
</dbReference>
<sequence length="75" mass="8629">MNKYSKILFGWSPIHIIKIKVVQVGGRHLRVSFLYGVLTHAYQSNRTGCPKTIKIKFGAVKNTKFLFRGYFKILA</sequence>